<feature type="region of interest" description="Disordered" evidence="1">
    <location>
        <begin position="33"/>
        <end position="56"/>
    </location>
</feature>
<organism evidence="2 3">
    <name type="scientific">Bifidobacterium vansinderenii</name>
    <dbReference type="NCBI Taxonomy" id="1984871"/>
    <lineage>
        <taxon>Bacteria</taxon>
        <taxon>Bacillati</taxon>
        <taxon>Actinomycetota</taxon>
        <taxon>Actinomycetes</taxon>
        <taxon>Bifidobacteriales</taxon>
        <taxon>Bifidobacteriaceae</taxon>
        <taxon>Bifidobacterium</taxon>
    </lineage>
</organism>
<protein>
    <submittedName>
        <fullName evidence="2">Uncharacterized protein</fullName>
    </submittedName>
</protein>
<name>A0A229VWB3_9BIFI</name>
<dbReference type="RefSeq" id="WP_093961003.1">
    <property type="nucleotide sequence ID" value="NZ_NEWD01000027.1"/>
</dbReference>
<keyword evidence="3" id="KW-1185">Reference proteome</keyword>
<gene>
    <name evidence="2" type="ORF">Tam10B_1876</name>
</gene>
<reference evidence="2 3" key="1">
    <citation type="submission" date="2017-05" db="EMBL/GenBank/DDBJ databases">
        <title>Bifidobacterium vansinderenii sp. nov.</title>
        <authorList>
            <person name="Lugli G.A."/>
            <person name="Duranti S."/>
            <person name="Mangifesta M."/>
        </authorList>
    </citation>
    <scope>NUCLEOTIDE SEQUENCE [LARGE SCALE GENOMIC DNA]</scope>
    <source>
        <strain evidence="2 3">Tam10B</strain>
    </source>
</reference>
<dbReference type="Proteomes" id="UP000215433">
    <property type="component" value="Unassembled WGS sequence"/>
</dbReference>
<comment type="caution">
    <text evidence="2">The sequence shown here is derived from an EMBL/GenBank/DDBJ whole genome shotgun (WGS) entry which is preliminary data.</text>
</comment>
<sequence>MTKKAAIFIAKANDLPPEFRESADEFLNKFTELGETSEDGPNLNPEPERGAGKGAGWEDTLLHTQIMAYRDLTSMIGHYMDVLQHMINAGVDWAYVKQVFEIITKLAAAREQLWELDCLSKEDDDKFQEAVERFVNPYSSDEEPMW</sequence>
<evidence type="ECO:0000256" key="1">
    <source>
        <dbReference type="SAM" id="MobiDB-lite"/>
    </source>
</evidence>
<dbReference type="AlphaFoldDB" id="A0A229VWB3"/>
<accession>A0A229VWB3</accession>
<dbReference type="EMBL" id="NEWD01000027">
    <property type="protein sequence ID" value="OXM99913.1"/>
    <property type="molecule type" value="Genomic_DNA"/>
</dbReference>
<proteinExistence type="predicted"/>
<evidence type="ECO:0000313" key="3">
    <source>
        <dbReference type="Proteomes" id="UP000215433"/>
    </source>
</evidence>
<evidence type="ECO:0000313" key="2">
    <source>
        <dbReference type="EMBL" id="OXM99913.1"/>
    </source>
</evidence>